<protein>
    <submittedName>
        <fullName evidence="2">Uncharacterized protein</fullName>
    </submittedName>
</protein>
<dbReference type="OrthoDB" id="341421at2759"/>
<accession>A0A5C3QI31</accession>
<gene>
    <name evidence="2" type="ORF">BDV98DRAFT_593279</name>
</gene>
<proteinExistence type="predicted"/>
<dbReference type="Proteomes" id="UP000305067">
    <property type="component" value="Unassembled WGS sequence"/>
</dbReference>
<dbReference type="AlphaFoldDB" id="A0A5C3QI31"/>
<dbReference type="STRING" id="1884261.A0A5C3QI31"/>
<evidence type="ECO:0000256" key="1">
    <source>
        <dbReference type="SAM" id="MobiDB-lite"/>
    </source>
</evidence>
<organism evidence="2 3">
    <name type="scientific">Pterulicium gracile</name>
    <dbReference type="NCBI Taxonomy" id="1884261"/>
    <lineage>
        <taxon>Eukaryota</taxon>
        <taxon>Fungi</taxon>
        <taxon>Dikarya</taxon>
        <taxon>Basidiomycota</taxon>
        <taxon>Agaricomycotina</taxon>
        <taxon>Agaricomycetes</taxon>
        <taxon>Agaricomycetidae</taxon>
        <taxon>Agaricales</taxon>
        <taxon>Pleurotineae</taxon>
        <taxon>Pterulaceae</taxon>
        <taxon>Pterulicium</taxon>
    </lineage>
</organism>
<keyword evidence="3" id="KW-1185">Reference proteome</keyword>
<dbReference type="EMBL" id="ML178825">
    <property type="protein sequence ID" value="TFL01392.1"/>
    <property type="molecule type" value="Genomic_DNA"/>
</dbReference>
<reference evidence="2 3" key="1">
    <citation type="journal article" date="2019" name="Nat. Ecol. Evol.">
        <title>Megaphylogeny resolves global patterns of mushroom evolution.</title>
        <authorList>
            <person name="Varga T."/>
            <person name="Krizsan K."/>
            <person name="Foldi C."/>
            <person name="Dima B."/>
            <person name="Sanchez-Garcia M."/>
            <person name="Sanchez-Ramirez S."/>
            <person name="Szollosi G.J."/>
            <person name="Szarkandi J.G."/>
            <person name="Papp V."/>
            <person name="Albert L."/>
            <person name="Andreopoulos W."/>
            <person name="Angelini C."/>
            <person name="Antonin V."/>
            <person name="Barry K.W."/>
            <person name="Bougher N.L."/>
            <person name="Buchanan P."/>
            <person name="Buyck B."/>
            <person name="Bense V."/>
            <person name="Catcheside P."/>
            <person name="Chovatia M."/>
            <person name="Cooper J."/>
            <person name="Damon W."/>
            <person name="Desjardin D."/>
            <person name="Finy P."/>
            <person name="Geml J."/>
            <person name="Haridas S."/>
            <person name="Hughes K."/>
            <person name="Justo A."/>
            <person name="Karasinski D."/>
            <person name="Kautmanova I."/>
            <person name="Kiss B."/>
            <person name="Kocsube S."/>
            <person name="Kotiranta H."/>
            <person name="LaButti K.M."/>
            <person name="Lechner B.E."/>
            <person name="Liimatainen K."/>
            <person name="Lipzen A."/>
            <person name="Lukacs Z."/>
            <person name="Mihaltcheva S."/>
            <person name="Morgado L.N."/>
            <person name="Niskanen T."/>
            <person name="Noordeloos M.E."/>
            <person name="Ohm R.A."/>
            <person name="Ortiz-Santana B."/>
            <person name="Ovrebo C."/>
            <person name="Racz N."/>
            <person name="Riley R."/>
            <person name="Savchenko A."/>
            <person name="Shiryaev A."/>
            <person name="Soop K."/>
            <person name="Spirin V."/>
            <person name="Szebenyi C."/>
            <person name="Tomsovsky M."/>
            <person name="Tulloss R.E."/>
            <person name="Uehling J."/>
            <person name="Grigoriev I.V."/>
            <person name="Vagvolgyi C."/>
            <person name="Papp T."/>
            <person name="Martin F.M."/>
            <person name="Miettinen O."/>
            <person name="Hibbett D.S."/>
            <person name="Nagy L.G."/>
        </authorList>
    </citation>
    <scope>NUCLEOTIDE SEQUENCE [LARGE SCALE GENOMIC DNA]</scope>
    <source>
        <strain evidence="2 3">CBS 309.79</strain>
    </source>
</reference>
<evidence type="ECO:0000313" key="2">
    <source>
        <dbReference type="EMBL" id="TFL01392.1"/>
    </source>
</evidence>
<feature type="region of interest" description="Disordered" evidence="1">
    <location>
        <begin position="202"/>
        <end position="228"/>
    </location>
</feature>
<feature type="compositionally biased region" description="Basic and acidic residues" evidence="1">
    <location>
        <begin position="207"/>
        <end position="228"/>
    </location>
</feature>
<name>A0A5C3QI31_9AGAR</name>
<sequence length="228" mass="26728">MSNDVTQKFYSDPARATDLDRGSFFVRKSIIDDVAKWSEGLDQRDPTNNWIPILYRYEIVKTSAKRTTDWGDLVFANPTLSEFLIVMIFDDKCHCGNISHHDYDALTKDAADRFFYLLTYLHNVWKWGNSPRWFTLIELDVRIRATYTPRRKFKLNPEFLAILKKNEPEKPITSKPQVFLVALSTFVPRLTPSELEKIDNMVAQDNMRQEKRQEPSVRDKSAEDVFLL</sequence>
<evidence type="ECO:0000313" key="3">
    <source>
        <dbReference type="Proteomes" id="UP000305067"/>
    </source>
</evidence>